<keyword evidence="3" id="KW-1185">Reference proteome</keyword>
<dbReference type="AlphaFoldDB" id="A0AAD6UYB9"/>
<protein>
    <submittedName>
        <fullName evidence="2">Uncharacterized protein</fullName>
    </submittedName>
</protein>
<evidence type="ECO:0000256" key="1">
    <source>
        <dbReference type="SAM" id="MobiDB-lite"/>
    </source>
</evidence>
<sequence>MSSGCGVDAGAESKKTMSKNKTVKSYSDDEGTFGKARDVVVLFPAACVPRRFPCPSSSAESLVVPFIPEQPSSSLPPSSTLVPHRCVHINAHGCLCICTKEHPEHIEVSDRDAGLWVILLENSKHESYKVPPAILDLNLQMGSQAPPSMRRSRKGLAAQYPPPPYGYAPYGYGYPFPYGAPHLYGAPPHPYGGPPPPPGFAAPPIDIDQNTASRERAPVADPAASAPAAPATDLPPALM</sequence>
<comment type="caution">
    <text evidence="2">The sequence shown here is derived from an EMBL/GenBank/DDBJ whole genome shotgun (WGS) entry which is preliminary data.</text>
</comment>
<name>A0AAD6UYB9_9AGAR</name>
<organism evidence="2 3">
    <name type="scientific">Mycena pura</name>
    <dbReference type="NCBI Taxonomy" id="153505"/>
    <lineage>
        <taxon>Eukaryota</taxon>
        <taxon>Fungi</taxon>
        <taxon>Dikarya</taxon>
        <taxon>Basidiomycota</taxon>
        <taxon>Agaricomycotina</taxon>
        <taxon>Agaricomycetes</taxon>
        <taxon>Agaricomycetidae</taxon>
        <taxon>Agaricales</taxon>
        <taxon>Marasmiineae</taxon>
        <taxon>Mycenaceae</taxon>
        <taxon>Mycena</taxon>
    </lineage>
</organism>
<feature type="region of interest" description="Disordered" evidence="1">
    <location>
        <begin position="189"/>
        <end position="239"/>
    </location>
</feature>
<dbReference type="EMBL" id="JARJCW010000093">
    <property type="protein sequence ID" value="KAJ7195104.1"/>
    <property type="molecule type" value="Genomic_DNA"/>
</dbReference>
<reference evidence="2" key="1">
    <citation type="submission" date="2023-03" db="EMBL/GenBank/DDBJ databases">
        <title>Massive genome expansion in bonnet fungi (Mycena s.s.) driven by repeated elements and novel gene families across ecological guilds.</title>
        <authorList>
            <consortium name="Lawrence Berkeley National Laboratory"/>
            <person name="Harder C.B."/>
            <person name="Miyauchi S."/>
            <person name="Viragh M."/>
            <person name="Kuo A."/>
            <person name="Thoen E."/>
            <person name="Andreopoulos B."/>
            <person name="Lu D."/>
            <person name="Skrede I."/>
            <person name="Drula E."/>
            <person name="Henrissat B."/>
            <person name="Morin E."/>
            <person name="Kohler A."/>
            <person name="Barry K."/>
            <person name="LaButti K."/>
            <person name="Morin E."/>
            <person name="Salamov A."/>
            <person name="Lipzen A."/>
            <person name="Mereny Z."/>
            <person name="Hegedus B."/>
            <person name="Baldrian P."/>
            <person name="Stursova M."/>
            <person name="Weitz H."/>
            <person name="Taylor A."/>
            <person name="Grigoriev I.V."/>
            <person name="Nagy L.G."/>
            <person name="Martin F."/>
            <person name="Kauserud H."/>
        </authorList>
    </citation>
    <scope>NUCLEOTIDE SEQUENCE</scope>
    <source>
        <strain evidence="2">9144</strain>
    </source>
</reference>
<accession>A0AAD6UYB9</accession>
<feature type="compositionally biased region" description="Low complexity" evidence="1">
    <location>
        <begin position="219"/>
        <end position="239"/>
    </location>
</feature>
<evidence type="ECO:0000313" key="2">
    <source>
        <dbReference type="EMBL" id="KAJ7195104.1"/>
    </source>
</evidence>
<proteinExistence type="predicted"/>
<gene>
    <name evidence="2" type="ORF">GGX14DRAFT_575875</name>
</gene>
<feature type="compositionally biased region" description="Pro residues" evidence="1">
    <location>
        <begin position="189"/>
        <end position="201"/>
    </location>
</feature>
<dbReference type="Proteomes" id="UP001219525">
    <property type="component" value="Unassembled WGS sequence"/>
</dbReference>
<evidence type="ECO:0000313" key="3">
    <source>
        <dbReference type="Proteomes" id="UP001219525"/>
    </source>
</evidence>